<gene>
    <name evidence="6" type="ORF">E1293_19270</name>
</gene>
<dbReference type="Proteomes" id="UP000295578">
    <property type="component" value="Unassembled WGS sequence"/>
</dbReference>
<evidence type="ECO:0000256" key="4">
    <source>
        <dbReference type="ARBA" id="ARBA00023136"/>
    </source>
</evidence>
<reference evidence="6 7" key="1">
    <citation type="submission" date="2019-03" db="EMBL/GenBank/DDBJ databases">
        <title>Draft genome sequences of novel Actinobacteria.</title>
        <authorList>
            <person name="Sahin N."/>
            <person name="Ay H."/>
            <person name="Saygin H."/>
        </authorList>
    </citation>
    <scope>NUCLEOTIDE SEQUENCE [LARGE SCALE GENOMIC DNA]</scope>
    <source>
        <strain evidence="6 7">DSM 45941</strain>
    </source>
</reference>
<accession>A0A4R5B952</accession>
<sequence length="114" mass="12145">MFIAYVAITVVTAIANFYAAYLDFTGNERVAAVMKIKCVPPSWAVPLGALKAAGALGLLVGFAEPWIGTSAAVGLVLFFVGALIAHLRVRYYRLANWGAFFVLAILTLTANLAH</sequence>
<comment type="subcellular location">
    <subcellularLocation>
        <location evidence="1">Membrane</location>
        <topology evidence="1">Multi-pass membrane protein</topology>
    </subcellularLocation>
</comment>
<dbReference type="GO" id="GO:0016020">
    <property type="term" value="C:membrane"/>
    <property type="evidence" value="ECO:0007669"/>
    <property type="project" value="UniProtKB-SubCell"/>
</dbReference>
<dbReference type="RefSeq" id="WP_132198808.1">
    <property type="nucleotide sequence ID" value="NZ_SMKY01000081.1"/>
</dbReference>
<feature type="transmembrane region" description="Helical" evidence="5">
    <location>
        <begin position="66"/>
        <end position="87"/>
    </location>
</feature>
<protein>
    <submittedName>
        <fullName evidence="6">DoxX family protein</fullName>
    </submittedName>
</protein>
<organism evidence="6 7">
    <name type="scientific">Actinomadura darangshiensis</name>
    <dbReference type="NCBI Taxonomy" id="705336"/>
    <lineage>
        <taxon>Bacteria</taxon>
        <taxon>Bacillati</taxon>
        <taxon>Actinomycetota</taxon>
        <taxon>Actinomycetes</taxon>
        <taxon>Streptosporangiales</taxon>
        <taxon>Thermomonosporaceae</taxon>
        <taxon>Actinomadura</taxon>
    </lineage>
</organism>
<comment type="caution">
    <text evidence="6">The sequence shown here is derived from an EMBL/GenBank/DDBJ whole genome shotgun (WGS) entry which is preliminary data.</text>
</comment>
<evidence type="ECO:0000313" key="6">
    <source>
        <dbReference type="EMBL" id="TDD81170.1"/>
    </source>
</evidence>
<dbReference type="OrthoDB" id="4570401at2"/>
<feature type="transmembrane region" description="Helical" evidence="5">
    <location>
        <begin position="6"/>
        <end position="22"/>
    </location>
</feature>
<keyword evidence="3 5" id="KW-1133">Transmembrane helix</keyword>
<evidence type="ECO:0000256" key="1">
    <source>
        <dbReference type="ARBA" id="ARBA00004141"/>
    </source>
</evidence>
<evidence type="ECO:0000256" key="2">
    <source>
        <dbReference type="ARBA" id="ARBA00022692"/>
    </source>
</evidence>
<keyword evidence="2 5" id="KW-0812">Transmembrane</keyword>
<evidence type="ECO:0000256" key="5">
    <source>
        <dbReference type="SAM" id="Phobius"/>
    </source>
</evidence>
<dbReference type="AlphaFoldDB" id="A0A4R5B952"/>
<dbReference type="InterPro" id="IPR032808">
    <property type="entry name" value="DoxX"/>
</dbReference>
<proteinExistence type="predicted"/>
<evidence type="ECO:0000256" key="3">
    <source>
        <dbReference type="ARBA" id="ARBA00022989"/>
    </source>
</evidence>
<feature type="transmembrane region" description="Helical" evidence="5">
    <location>
        <begin position="94"/>
        <end position="113"/>
    </location>
</feature>
<dbReference type="EMBL" id="SMKY01000081">
    <property type="protein sequence ID" value="TDD81170.1"/>
    <property type="molecule type" value="Genomic_DNA"/>
</dbReference>
<name>A0A4R5B952_9ACTN</name>
<keyword evidence="4 5" id="KW-0472">Membrane</keyword>
<keyword evidence="7" id="KW-1185">Reference proteome</keyword>
<evidence type="ECO:0000313" key="7">
    <source>
        <dbReference type="Proteomes" id="UP000295578"/>
    </source>
</evidence>
<dbReference type="Pfam" id="PF13564">
    <property type="entry name" value="DoxX_2"/>
    <property type="match status" value="1"/>
</dbReference>